<dbReference type="GO" id="GO:0003677">
    <property type="term" value="F:DNA binding"/>
    <property type="evidence" value="ECO:0007669"/>
    <property type="project" value="UniProtKB-KW"/>
</dbReference>
<dbReference type="InterPro" id="IPR000524">
    <property type="entry name" value="Tscrpt_reg_HTH_GntR"/>
</dbReference>
<keyword evidence="1" id="KW-0805">Transcription regulation</keyword>
<evidence type="ECO:0000256" key="1">
    <source>
        <dbReference type="ARBA" id="ARBA00023015"/>
    </source>
</evidence>
<dbReference type="InterPro" id="IPR008920">
    <property type="entry name" value="TF_FadR/GntR_C"/>
</dbReference>
<dbReference type="Gene3D" id="1.10.10.10">
    <property type="entry name" value="Winged helix-like DNA-binding domain superfamily/Winged helix DNA-binding domain"/>
    <property type="match status" value="1"/>
</dbReference>
<accession>A0A1H8YDD4</accession>
<keyword evidence="2 5" id="KW-0238">DNA-binding</keyword>
<feature type="domain" description="HTH gntR-type" evidence="4">
    <location>
        <begin position="16"/>
        <end position="86"/>
    </location>
</feature>
<dbReference type="EMBL" id="FOEF01000014">
    <property type="protein sequence ID" value="SEP50159.1"/>
    <property type="molecule type" value="Genomic_DNA"/>
</dbReference>
<evidence type="ECO:0000313" key="5">
    <source>
        <dbReference type="EMBL" id="SEP50159.1"/>
    </source>
</evidence>
<dbReference type="Pfam" id="PF00392">
    <property type="entry name" value="GntR"/>
    <property type="match status" value="1"/>
</dbReference>
<dbReference type="Gene3D" id="1.20.120.530">
    <property type="entry name" value="GntR ligand-binding domain-like"/>
    <property type="match status" value="1"/>
</dbReference>
<dbReference type="RefSeq" id="WP_091622030.1">
    <property type="nucleotide sequence ID" value="NZ_FOEF01000014.1"/>
</dbReference>
<dbReference type="InterPro" id="IPR036388">
    <property type="entry name" value="WH-like_DNA-bd_sf"/>
</dbReference>
<dbReference type="STRING" id="394193.SAMN04489732_11422"/>
<evidence type="ECO:0000313" key="6">
    <source>
        <dbReference type="Proteomes" id="UP000198582"/>
    </source>
</evidence>
<proteinExistence type="predicted"/>
<dbReference type="OrthoDB" id="9784718at2"/>
<evidence type="ECO:0000256" key="3">
    <source>
        <dbReference type="ARBA" id="ARBA00023163"/>
    </source>
</evidence>
<name>A0A1H8YDD4_9PSEU</name>
<evidence type="ECO:0000256" key="2">
    <source>
        <dbReference type="ARBA" id="ARBA00023125"/>
    </source>
</evidence>
<keyword evidence="3" id="KW-0804">Transcription</keyword>
<dbReference type="InterPro" id="IPR036390">
    <property type="entry name" value="WH_DNA-bd_sf"/>
</dbReference>
<dbReference type="SUPFAM" id="SSF46785">
    <property type="entry name" value="Winged helix' DNA-binding domain"/>
    <property type="match status" value="1"/>
</dbReference>
<dbReference type="SMART" id="SM00895">
    <property type="entry name" value="FCD"/>
    <property type="match status" value="1"/>
</dbReference>
<gene>
    <name evidence="5" type="ORF">SAMN04489732_11422</name>
</gene>
<protein>
    <submittedName>
        <fullName evidence="5">DNA-binding transcriptional regulator, FadR family</fullName>
    </submittedName>
</protein>
<dbReference type="SUPFAM" id="SSF48008">
    <property type="entry name" value="GntR ligand-binding domain-like"/>
    <property type="match status" value="1"/>
</dbReference>
<dbReference type="PROSITE" id="PS50949">
    <property type="entry name" value="HTH_GNTR"/>
    <property type="match status" value="1"/>
</dbReference>
<dbReference type="InterPro" id="IPR011711">
    <property type="entry name" value="GntR_C"/>
</dbReference>
<dbReference type="SMART" id="SM00345">
    <property type="entry name" value="HTH_GNTR"/>
    <property type="match status" value="1"/>
</dbReference>
<dbReference type="PANTHER" id="PTHR43537:SF24">
    <property type="entry name" value="GLUCONATE OPERON TRANSCRIPTIONAL REPRESSOR"/>
    <property type="match status" value="1"/>
</dbReference>
<evidence type="ECO:0000259" key="4">
    <source>
        <dbReference type="PROSITE" id="PS50949"/>
    </source>
</evidence>
<reference evidence="5 6" key="1">
    <citation type="submission" date="2016-10" db="EMBL/GenBank/DDBJ databases">
        <authorList>
            <person name="de Groot N.N."/>
        </authorList>
    </citation>
    <scope>NUCLEOTIDE SEQUENCE [LARGE SCALE GENOMIC DNA]</scope>
    <source>
        <strain evidence="5 6">DSM 44993</strain>
    </source>
</reference>
<dbReference type="PANTHER" id="PTHR43537">
    <property type="entry name" value="TRANSCRIPTIONAL REGULATOR, GNTR FAMILY"/>
    <property type="match status" value="1"/>
</dbReference>
<dbReference type="Pfam" id="PF07729">
    <property type="entry name" value="FCD"/>
    <property type="match status" value="1"/>
</dbReference>
<dbReference type="GO" id="GO:0003700">
    <property type="term" value="F:DNA-binding transcription factor activity"/>
    <property type="evidence" value="ECO:0007669"/>
    <property type="project" value="InterPro"/>
</dbReference>
<dbReference type="Proteomes" id="UP000198582">
    <property type="component" value="Unassembled WGS sequence"/>
</dbReference>
<sequence>MAADLRAPALTGIRRLSALDTVRARIALAIELGLLMPGERLPPNGEIARALGVGDITVRRALVSLCEDGLLERRRGRNGGTLVAVDAPAGRVGEIKAYEESTAEVRELIDHRMVLESGLVQLVALRRPDESIDRLRDLVHRMDAATGWAEFHDLDAEFHLAVAAAGAPAPAVKQYKQVLRELYRFYLPYPMSALRTSNREHELLVQSLADQEPETAALVTRAHVGELHRTMFVGLGR</sequence>
<dbReference type="AlphaFoldDB" id="A0A1H8YDD4"/>
<organism evidence="5 6">
    <name type="scientific">Amycolatopsis saalfeldensis</name>
    <dbReference type="NCBI Taxonomy" id="394193"/>
    <lineage>
        <taxon>Bacteria</taxon>
        <taxon>Bacillati</taxon>
        <taxon>Actinomycetota</taxon>
        <taxon>Actinomycetes</taxon>
        <taxon>Pseudonocardiales</taxon>
        <taxon>Pseudonocardiaceae</taxon>
        <taxon>Amycolatopsis</taxon>
    </lineage>
</organism>
<keyword evidence="6" id="KW-1185">Reference proteome</keyword>